<keyword evidence="4" id="KW-1003">Cell membrane</keyword>
<evidence type="ECO:0000256" key="7">
    <source>
        <dbReference type="ARBA" id="ARBA00022741"/>
    </source>
</evidence>
<dbReference type="SUPFAM" id="SSF55874">
    <property type="entry name" value="ATPase domain of HSP90 chaperone/DNA topoisomerase II/histidine kinase"/>
    <property type="match status" value="1"/>
</dbReference>
<dbReference type="SUPFAM" id="SSF47384">
    <property type="entry name" value="Homodimeric domain of signal transducing histidine kinase"/>
    <property type="match status" value="1"/>
</dbReference>
<dbReference type="CDD" id="cd00082">
    <property type="entry name" value="HisKA"/>
    <property type="match status" value="1"/>
</dbReference>
<evidence type="ECO:0000259" key="11">
    <source>
        <dbReference type="PROSITE" id="PS50109"/>
    </source>
</evidence>
<dbReference type="Pfam" id="PF02518">
    <property type="entry name" value="HATPase_c"/>
    <property type="match status" value="1"/>
</dbReference>
<evidence type="ECO:0000256" key="3">
    <source>
        <dbReference type="ARBA" id="ARBA00012438"/>
    </source>
</evidence>
<dbReference type="SMART" id="SM00304">
    <property type="entry name" value="HAMP"/>
    <property type="match status" value="1"/>
</dbReference>
<comment type="caution">
    <text evidence="13">The sequence shown here is derived from an EMBL/GenBank/DDBJ whole genome shotgun (WGS) entry which is preliminary data.</text>
</comment>
<evidence type="ECO:0000256" key="8">
    <source>
        <dbReference type="ARBA" id="ARBA00022777"/>
    </source>
</evidence>
<dbReference type="InterPro" id="IPR004358">
    <property type="entry name" value="Sig_transdc_His_kin-like_C"/>
</dbReference>
<accession>A0ABW5CMB4</accession>
<dbReference type="Proteomes" id="UP001597371">
    <property type="component" value="Unassembled WGS sequence"/>
</dbReference>
<dbReference type="InterPro" id="IPR005467">
    <property type="entry name" value="His_kinase_dom"/>
</dbReference>
<dbReference type="InterPro" id="IPR003660">
    <property type="entry name" value="HAMP_dom"/>
</dbReference>
<dbReference type="Gene3D" id="3.30.565.10">
    <property type="entry name" value="Histidine kinase-like ATPase, C-terminal domain"/>
    <property type="match status" value="1"/>
</dbReference>
<gene>
    <name evidence="13" type="ORF">ACFSKQ_05365</name>
</gene>
<dbReference type="InterPro" id="IPR036097">
    <property type="entry name" value="HisK_dim/P_sf"/>
</dbReference>
<evidence type="ECO:0000256" key="4">
    <source>
        <dbReference type="ARBA" id="ARBA00022475"/>
    </source>
</evidence>
<evidence type="ECO:0000256" key="5">
    <source>
        <dbReference type="ARBA" id="ARBA00022553"/>
    </source>
</evidence>
<evidence type="ECO:0000256" key="1">
    <source>
        <dbReference type="ARBA" id="ARBA00000085"/>
    </source>
</evidence>
<keyword evidence="10" id="KW-1133">Transmembrane helix</keyword>
<dbReference type="PROSITE" id="PS50885">
    <property type="entry name" value="HAMP"/>
    <property type="match status" value="1"/>
</dbReference>
<dbReference type="PRINTS" id="PR00344">
    <property type="entry name" value="BCTRLSENSOR"/>
</dbReference>
<evidence type="ECO:0000256" key="9">
    <source>
        <dbReference type="ARBA" id="ARBA00022840"/>
    </source>
</evidence>
<name>A0ABW5CMB4_9HYPH</name>
<dbReference type="Pfam" id="PF00512">
    <property type="entry name" value="HisKA"/>
    <property type="match status" value="1"/>
</dbReference>
<keyword evidence="9 13" id="KW-0067">ATP-binding</keyword>
<comment type="subcellular location">
    <subcellularLocation>
        <location evidence="2">Cell membrane</location>
        <topology evidence="2">Multi-pass membrane protein</topology>
    </subcellularLocation>
</comment>
<evidence type="ECO:0000256" key="2">
    <source>
        <dbReference type="ARBA" id="ARBA00004651"/>
    </source>
</evidence>
<evidence type="ECO:0000256" key="10">
    <source>
        <dbReference type="SAM" id="Phobius"/>
    </source>
</evidence>
<protein>
    <recommendedName>
        <fullName evidence="3">histidine kinase</fullName>
        <ecNumber evidence="3">2.7.13.3</ecNumber>
    </recommendedName>
</protein>
<dbReference type="PANTHER" id="PTHR44936">
    <property type="entry name" value="SENSOR PROTEIN CREC"/>
    <property type="match status" value="1"/>
</dbReference>
<keyword evidence="7" id="KW-0547">Nucleotide-binding</keyword>
<dbReference type="SMART" id="SM00387">
    <property type="entry name" value="HATPase_c"/>
    <property type="match status" value="1"/>
</dbReference>
<keyword evidence="10" id="KW-0472">Membrane</keyword>
<dbReference type="EC" id="2.7.13.3" evidence="3"/>
<dbReference type="InterPro" id="IPR003661">
    <property type="entry name" value="HisK_dim/P_dom"/>
</dbReference>
<keyword evidence="5" id="KW-0597">Phosphoprotein</keyword>
<comment type="catalytic activity">
    <reaction evidence="1">
        <text>ATP + protein L-histidine = ADP + protein N-phospho-L-histidine.</text>
        <dbReference type="EC" id="2.7.13.3"/>
    </reaction>
</comment>
<sequence>MTSLSVRLAGLLVAAIVAVVVAAAFVTFQIVDRPRDRSFERSFAEEVLLLSRLIDGSPERARAAGVALGPEPEEVGDEDWPARRIGRALRRMGEDVPVRVVSPAEGERRLAFPVTAQEWAYLIYPSPPPSPLPALTAYLLLVVAGAVAVALYVAVKITGPARMLERAMGSMRADGTLEPVPETGPAEVRATARALNALSARLRTALESRMRLVAAAGHDLRTPMTRMRLRAEFLPDEDRETWLRDLEELDRIADSAIRLVREEVADDAFEAVELAPFLEEITAELCEIGLPAEFTALSNPCVKAQPLALKRALRNLLENAATHGKGARATLTQAQGAALLTIEDDGPGIPPDLIERVFEPFFRVDPGRRKLGPGAGLGLAIAGEIVERHGGSIAIANREGGGLSQEVRLPLA</sequence>
<dbReference type="InterPro" id="IPR050980">
    <property type="entry name" value="2C_sensor_his_kinase"/>
</dbReference>
<evidence type="ECO:0000259" key="12">
    <source>
        <dbReference type="PROSITE" id="PS50885"/>
    </source>
</evidence>
<proteinExistence type="predicted"/>
<dbReference type="PANTHER" id="PTHR44936:SF10">
    <property type="entry name" value="SENSOR PROTEIN RSTB"/>
    <property type="match status" value="1"/>
</dbReference>
<organism evidence="13 14">
    <name type="scientific">Aureimonas populi</name>
    <dbReference type="NCBI Taxonomy" id="1701758"/>
    <lineage>
        <taxon>Bacteria</taxon>
        <taxon>Pseudomonadati</taxon>
        <taxon>Pseudomonadota</taxon>
        <taxon>Alphaproteobacteria</taxon>
        <taxon>Hyphomicrobiales</taxon>
        <taxon>Aurantimonadaceae</taxon>
        <taxon>Aureimonas</taxon>
    </lineage>
</organism>
<dbReference type="RefSeq" id="WP_209739605.1">
    <property type="nucleotide sequence ID" value="NZ_CP072611.1"/>
</dbReference>
<evidence type="ECO:0000313" key="13">
    <source>
        <dbReference type="EMBL" id="MFD2236893.1"/>
    </source>
</evidence>
<keyword evidence="14" id="KW-1185">Reference proteome</keyword>
<evidence type="ECO:0000256" key="6">
    <source>
        <dbReference type="ARBA" id="ARBA00022679"/>
    </source>
</evidence>
<dbReference type="InterPro" id="IPR036890">
    <property type="entry name" value="HATPase_C_sf"/>
</dbReference>
<dbReference type="GO" id="GO:0005524">
    <property type="term" value="F:ATP binding"/>
    <property type="evidence" value="ECO:0007669"/>
    <property type="project" value="UniProtKB-KW"/>
</dbReference>
<dbReference type="SMART" id="SM00388">
    <property type="entry name" value="HisKA"/>
    <property type="match status" value="1"/>
</dbReference>
<feature type="domain" description="Histidine kinase" evidence="11">
    <location>
        <begin position="215"/>
        <end position="412"/>
    </location>
</feature>
<feature type="domain" description="HAMP" evidence="12">
    <location>
        <begin position="155"/>
        <end position="207"/>
    </location>
</feature>
<reference evidence="14" key="1">
    <citation type="journal article" date="2019" name="Int. J. Syst. Evol. Microbiol.">
        <title>The Global Catalogue of Microorganisms (GCM) 10K type strain sequencing project: providing services to taxonomists for standard genome sequencing and annotation.</title>
        <authorList>
            <consortium name="The Broad Institute Genomics Platform"/>
            <consortium name="The Broad Institute Genome Sequencing Center for Infectious Disease"/>
            <person name="Wu L."/>
            <person name="Ma J."/>
        </authorList>
    </citation>
    <scope>NUCLEOTIDE SEQUENCE [LARGE SCALE GENOMIC DNA]</scope>
    <source>
        <strain evidence="14">ZS-35-S2</strain>
    </source>
</reference>
<evidence type="ECO:0000313" key="14">
    <source>
        <dbReference type="Proteomes" id="UP001597371"/>
    </source>
</evidence>
<dbReference type="CDD" id="cd00075">
    <property type="entry name" value="HATPase"/>
    <property type="match status" value="1"/>
</dbReference>
<dbReference type="Gene3D" id="1.10.287.130">
    <property type="match status" value="1"/>
</dbReference>
<keyword evidence="10" id="KW-0812">Transmembrane</keyword>
<dbReference type="EMBL" id="JBHUIJ010000005">
    <property type="protein sequence ID" value="MFD2236893.1"/>
    <property type="molecule type" value="Genomic_DNA"/>
</dbReference>
<keyword evidence="6" id="KW-0808">Transferase</keyword>
<dbReference type="PROSITE" id="PS50109">
    <property type="entry name" value="HIS_KIN"/>
    <property type="match status" value="1"/>
</dbReference>
<keyword evidence="8" id="KW-0418">Kinase</keyword>
<dbReference type="InterPro" id="IPR003594">
    <property type="entry name" value="HATPase_dom"/>
</dbReference>
<dbReference type="Pfam" id="PF00672">
    <property type="entry name" value="HAMP"/>
    <property type="match status" value="1"/>
</dbReference>
<feature type="transmembrane region" description="Helical" evidence="10">
    <location>
        <begin position="135"/>
        <end position="155"/>
    </location>
</feature>